<sequence>MTNITLRKHIIALLTCTVFSTQAYANSDLNSSENAKPASRIEFMDCLIDTTNMLSPKMAKKHKTTIVKIEQDQTFANQLYIDYVDAHLVEVKLATAQLIQLYANTSLTPPKDKIPMFQLEFLNSLSKEELTELNGAAIKTIEGQNLKMRKIVKDIAPNCYKNL</sequence>
<feature type="chain" id="PRO_5002473353" evidence="1">
    <location>
        <begin position="26"/>
        <end position="163"/>
    </location>
</feature>
<evidence type="ECO:0000256" key="1">
    <source>
        <dbReference type="SAM" id="SignalP"/>
    </source>
</evidence>
<comment type="caution">
    <text evidence="2">The sequence shown here is derived from an EMBL/GenBank/DDBJ whole genome shotgun (WGS) entry which is preliminary data.</text>
</comment>
<keyword evidence="1" id="KW-0732">Signal</keyword>
<keyword evidence="3" id="KW-1185">Reference proteome</keyword>
<gene>
    <name evidence="2" type="ORF">TW81_03270</name>
</gene>
<dbReference type="RefSeq" id="WP_045954305.1">
    <property type="nucleotide sequence ID" value="NZ_JXXV01000007.1"/>
</dbReference>
<evidence type="ECO:0000313" key="2">
    <source>
        <dbReference type="EMBL" id="KJY84562.1"/>
    </source>
</evidence>
<proteinExistence type="predicted"/>
<protein>
    <submittedName>
        <fullName evidence="2">Uncharacterized protein</fullName>
    </submittedName>
</protein>
<dbReference type="Proteomes" id="UP000033673">
    <property type="component" value="Unassembled WGS sequence"/>
</dbReference>
<dbReference type="EMBL" id="JXXV01000007">
    <property type="protein sequence ID" value="KJY84562.1"/>
    <property type="molecule type" value="Genomic_DNA"/>
</dbReference>
<dbReference type="AlphaFoldDB" id="A0A0F4NN56"/>
<feature type="signal peptide" evidence="1">
    <location>
        <begin position="1"/>
        <end position="25"/>
    </location>
</feature>
<reference evidence="2 3" key="1">
    <citation type="journal article" date="2015" name="BMC Genomics">
        <title>Genome mining reveals unlocked bioactive potential of marine Gram-negative bacteria.</title>
        <authorList>
            <person name="Machado H."/>
            <person name="Sonnenschein E.C."/>
            <person name="Melchiorsen J."/>
            <person name="Gram L."/>
        </authorList>
    </citation>
    <scope>NUCLEOTIDE SEQUENCE [LARGE SCALE GENOMIC DNA]</scope>
    <source>
        <strain evidence="2 3">S2757</strain>
    </source>
</reference>
<accession>A0A0F4NN56</accession>
<evidence type="ECO:0000313" key="3">
    <source>
        <dbReference type="Proteomes" id="UP000033673"/>
    </source>
</evidence>
<dbReference type="PATRIC" id="fig|579748.3.peg.680"/>
<organism evidence="2 3">
    <name type="scientific">Vibrio galatheae</name>
    <dbReference type="NCBI Taxonomy" id="579748"/>
    <lineage>
        <taxon>Bacteria</taxon>
        <taxon>Pseudomonadati</taxon>
        <taxon>Pseudomonadota</taxon>
        <taxon>Gammaproteobacteria</taxon>
        <taxon>Vibrionales</taxon>
        <taxon>Vibrionaceae</taxon>
        <taxon>Vibrio</taxon>
    </lineage>
</organism>
<name>A0A0F4NN56_9VIBR</name>